<dbReference type="AlphaFoldDB" id="A0AAN7A218"/>
<feature type="non-terminal residue" evidence="2">
    <location>
        <position position="102"/>
    </location>
</feature>
<comment type="caution">
    <text evidence="2">The sequence shown here is derived from an EMBL/GenBank/DDBJ whole genome shotgun (WGS) entry which is preliminary data.</text>
</comment>
<name>A0AAN7A218_9PEZI</name>
<reference evidence="2" key="1">
    <citation type="journal article" date="2023" name="Mol. Phylogenet. Evol.">
        <title>Genome-scale phylogeny and comparative genomics of the fungal order Sordariales.</title>
        <authorList>
            <person name="Hensen N."/>
            <person name="Bonometti L."/>
            <person name="Westerberg I."/>
            <person name="Brannstrom I.O."/>
            <person name="Guillou S."/>
            <person name="Cros-Aarteil S."/>
            <person name="Calhoun S."/>
            <person name="Haridas S."/>
            <person name="Kuo A."/>
            <person name="Mondo S."/>
            <person name="Pangilinan J."/>
            <person name="Riley R."/>
            <person name="LaButti K."/>
            <person name="Andreopoulos B."/>
            <person name="Lipzen A."/>
            <person name="Chen C."/>
            <person name="Yan M."/>
            <person name="Daum C."/>
            <person name="Ng V."/>
            <person name="Clum A."/>
            <person name="Steindorff A."/>
            <person name="Ohm R.A."/>
            <person name="Martin F."/>
            <person name="Silar P."/>
            <person name="Natvig D.O."/>
            <person name="Lalanne C."/>
            <person name="Gautier V."/>
            <person name="Ament-Velasquez S.L."/>
            <person name="Kruys A."/>
            <person name="Hutchinson M.I."/>
            <person name="Powell A.J."/>
            <person name="Barry K."/>
            <person name="Miller A.N."/>
            <person name="Grigoriev I.V."/>
            <person name="Debuchy R."/>
            <person name="Gladieux P."/>
            <person name="Hiltunen Thoren M."/>
            <person name="Johannesson H."/>
        </authorList>
    </citation>
    <scope>NUCLEOTIDE SEQUENCE</scope>
    <source>
        <strain evidence="2">CBS 892.96</strain>
    </source>
</reference>
<protein>
    <recommendedName>
        <fullName evidence="1">FAR1 domain-containing protein</fullName>
    </recommendedName>
</protein>
<evidence type="ECO:0000313" key="3">
    <source>
        <dbReference type="Proteomes" id="UP001302321"/>
    </source>
</evidence>
<evidence type="ECO:0000259" key="1">
    <source>
        <dbReference type="Pfam" id="PF03101"/>
    </source>
</evidence>
<feature type="non-terminal residue" evidence="2">
    <location>
        <position position="1"/>
    </location>
</feature>
<evidence type="ECO:0000313" key="2">
    <source>
        <dbReference type="EMBL" id="KAK4172416.1"/>
    </source>
</evidence>
<keyword evidence="3" id="KW-1185">Reference proteome</keyword>
<reference evidence="2" key="2">
    <citation type="submission" date="2023-05" db="EMBL/GenBank/DDBJ databases">
        <authorList>
            <consortium name="Lawrence Berkeley National Laboratory"/>
            <person name="Steindorff A."/>
            <person name="Hensen N."/>
            <person name="Bonometti L."/>
            <person name="Westerberg I."/>
            <person name="Brannstrom I.O."/>
            <person name="Guillou S."/>
            <person name="Cros-Aarteil S."/>
            <person name="Calhoun S."/>
            <person name="Haridas S."/>
            <person name="Kuo A."/>
            <person name="Mondo S."/>
            <person name="Pangilinan J."/>
            <person name="Riley R."/>
            <person name="Labutti K."/>
            <person name="Andreopoulos B."/>
            <person name="Lipzen A."/>
            <person name="Chen C."/>
            <person name="Yanf M."/>
            <person name="Daum C."/>
            <person name="Ng V."/>
            <person name="Clum A."/>
            <person name="Ohm R."/>
            <person name="Martin F."/>
            <person name="Silar P."/>
            <person name="Natvig D."/>
            <person name="Lalanne C."/>
            <person name="Gautier V."/>
            <person name="Ament-Velasquez S.L."/>
            <person name="Kruys A."/>
            <person name="Hutchinson M.I."/>
            <person name="Powell A.J."/>
            <person name="Barry K."/>
            <person name="Miller A.N."/>
            <person name="Grigoriev I.V."/>
            <person name="Debuchy R."/>
            <person name="Gladieux P."/>
            <person name="Thoren M.H."/>
            <person name="Johannesson H."/>
        </authorList>
    </citation>
    <scope>NUCLEOTIDE SEQUENCE</scope>
    <source>
        <strain evidence="2">CBS 892.96</strain>
    </source>
</reference>
<dbReference type="Proteomes" id="UP001302321">
    <property type="component" value="Unassembled WGS sequence"/>
</dbReference>
<proteinExistence type="predicted"/>
<accession>A0AAN7A218</accession>
<sequence>PDFPENSDDEDSDTEPIPTIERIQELMNQWSRPHGYAVTRMQGRMKKQGQYTRYTLVCDRYGQRRPSNAKSRSTSSRKCGCNFKLTAWQKRPGKWLLKNHED</sequence>
<dbReference type="Pfam" id="PF03101">
    <property type="entry name" value="FAR1"/>
    <property type="match status" value="1"/>
</dbReference>
<organism evidence="2 3">
    <name type="scientific">Triangularia setosa</name>
    <dbReference type="NCBI Taxonomy" id="2587417"/>
    <lineage>
        <taxon>Eukaryota</taxon>
        <taxon>Fungi</taxon>
        <taxon>Dikarya</taxon>
        <taxon>Ascomycota</taxon>
        <taxon>Pezizomycotina</taxon>
        <taxon>Sordariomycetes</taxon>
        <taxon>Sordariomycetidae</taxon>
        <taxon>Sordariales</taxon>
        <taxon>Podosporaceae</taxon>
        <taxon>Triangularia</taxon>
    </lineage>
</organism>
<gene>
    <name evidence="2" type="ORF">QBC36DRAFT_169672</name>
</gene>
<dbReference type="EMBL" id="MU866428">
    <property type="protein sequence ID" value="KAK4172416.1"/>
    <property type="molecule type" value="Genomic_DNA"/>
</dbReference>
<feature type="domain" description="FAR1" evidence="1">
    <location>
        <begin position="28"/>
        <end position="99"/>
    </location>
</feature>
<dbReference type="InterPro" id="IPR004330">
    <property type="entry name" value="FAR1_DNA_bnd_dom"/>
</dbReference>